<dbReference type="PRINTS" id="PR00153">
    <property type="entry name" value="CSAPPISMRASE"/>
</dbReference>
<dbReference type="AlphaFoldDB" id="A0A8J6Y082"/>
<sequence length="691" mass="74761">MPQLSKFQFLTLIIVLMLATTACLKQDVDPVPAPGAESPELPLELRAKILMAEDQGELDEPLRSACSSADMQVREEAARALGRIGGVEAIRLAGALLDDPSHGVRAEAVLALGLSRDGGVLDRMLKLAGDESPRVRANLALALSLVPGDRRRPVLLALIGDPDPQVAEQACLSAATLQPSEEVVQRLAGMLENESRPVRRAAAYALARIGRKSVDSPANALARRKIQDQAQAQDPAIRLEVARGLRLPRNGSEEGVLKRLITDVERLVRIEALMSIAYPGGPPIQLLDGAADKDFHVVQAALEGMALNGDPSVIKALTEISINEGPVPIRIAAIHSLRRAGPALAAQMLPIQLWRSTDPRLREEAARTAGIYPLAVNDPFIDGLLKDNIPSVRGAAIQAAGHRQGDLSAVLGDSLSENHPDIRFALAQAAGERVKSRRSGLRRNPRQTAEAFALLDDLWDRGQEDTQAFPRLAVLDAVGEAEPDPSGRAILVKAAGHDDYRFRARAIRILAELYGASPDREPGPAATRPLQDYVRMLRWAEKNWDAVVTVKRAGFAPGSFTIRLDTDRALRTSWNFAQLAENGFYDGLTFHRLAPNFIIQGGDPWHDGLGDPGYTLLPEISNGPFHAGAVGMKQGVETGAGSQFFITLAPQRRLDARNVRFGTITENLLGVAMLLIPEDRILSIDIREAEQ</sequence>
<dbReference type="Pfam" id="PF13646">
    <property type="entry name" value="HEAT_2"/>
    <property type="match status" value="1"/>
</dbReference>
<dbReference type="PROSITE" id="PS50072">
    <property type="entry name" value="CSA_PPIASE_2"/>
    <property type="match status" value="1"/>
</dbReference>
<dbReference type="GO" id="GO:0016491">
    <property type="term" value="F:oxidoreductase activity"/>
    <property type="evidence" value="ECO:0007669"/>
    <property type="project" value="TreeGrafter"/>
</dbReference>
<accession>A0A8J6Y082</accession>
<evidence type="ECO:0000313" key="3">
    <source>
        <dbReference type="EMBL" id="MBD3867793.1"/>
    </source>
</evidence>
<dbReference type="InterPro" id="IPR004155">
    <property type="entry name" value="PBS_lyase_HEAT"/>
</dbReference>
<dbReference type="PANTHER" id="PTHR12697">
    <property type="entry name" value="PBS LYASE HEAT-LIKE PROTEIN"/>
    <property type="match status" value="1"/>
</dbReference>
<dbReference type="SUPFAM" id="SSF50891">
    <property type="entry name" value="Cyclophilin-like"/>
    <property type="match status" value="1"/>
</dbReference>
<dbReference type="SMART" id="SM00567">
    <property type="entry name" value="EZ_HEAT"/>
    <property type="match status" value="6"/>
</dbReference>
<feature type="chain" id="PRO_5035318051" evidence="1">
    <location>
        <begin position="26"/>
        <end position="691"/>
    </location>
</feature>
<evidence type="ECO:0000313" key="4">
    <source>
        <dbReference type="Proteomes" id="UP000648239"/>
    </source>
</evidence>
<dbReference type="InterPro" id="IPR002130">
    <property type="entry name" value="Cyclophilin-type_PPIase_dom"/>
</dbReference>
<keyword evidence="1" id="KW-0732">Signal</keyword>
<evidence type="ECO:0000256" key="1">
    <source>
        <dbReference type="SAM" id="SignalP"/>
    </source>
</evidence>
<gene>
    <name evidence="3" type="ORF">IFK94_06700</name>
</gene>
<dbReference type="Pfam" id="PF03130">
    <property type="entry name" value="HEAT_PBS"/>
    <property type="match status" value="1"/>
</dbReference>
<dbReference type="PANTHER" id="PTHR12697:SF5">
    <property type="entry name" value="DEOXYHYPUSINE HYDROXYLASE"/>
    <property type="match status" value="1"/>
</dbReference>
<proteinExistence type="predicted"/>
<dbReference type="GO" id="GO:0003755">
    <property type="term" value="F:peptidyl-prolyl cis-trans isomerase activity"/>
    <property type="evidence" value="ECO:0007669"/>
    <property type="project" value="InterPro"/>
</dbReference>
<comment type="caution">
    <text evidence="3">The sequence shown here is derived from an EMBL/GenBank/DDBJ whole genome shotgun (WGS) entry which is preliminary data.</text>
</comment>
<dbReference type="Pfam" id="PF00160">
    <property type="entry name" value="Pro_isomerase"/>
    <property type="match status" value="1"/>
</dbReference>
<dbReference type="Gene3D" id="2.40.100.10">
    <property type="entry name" value="Cyclophilin-like"/>
    <property type="match status" value="1"/>
</dbReference>
<dbReference type="InterPro" id="IPR029000">
    <property type="entry name" value="Cyclophilin-like_dom_sf"/>
</dbReference>
<dbReference type="SUPFAM" id="SSF48371">
    <property type="entry name" value="ARM repeat"/>
    <property type="match status" value="2"/>
</dbReference>
<dbReference type="InterPro" id="IPR011989">
    <property type="entry name" value="ARM-like"/>
</dbReference>
<dbReference type="CDD" id="cd00317">
    <property type="entry name" value="cyclophilin"/>
    <property type="match status" value="1"/>
</dbReference>
<reference evidence="3 4" key="1">
    <citation type="submission" date="2020-08" db="EMBL/GenBank/DDBJ databases">
        <title>Acidobacteriota in marine sediments use diverse sulfur dissimilation pathways.</title>
        <authorList>
            <person name="Wasmund K."/>
        </authorList>
    </citation>
    <scope>NUCLEOTIDE SEQUENCE [LARGE SCALE GENOMIC DNA]</scope>
    <source>
        <strain evidence="3">MAG AM4</strain>
    </source>
</reference>
<dbReference type="Proteomes" id="UP000648239">
    <property type="component" value="Unassembled WGS sequence"/>
</dbReference>
<evidence type="ECO:0000259" key="2">
    <source>
        <dbReference type="PROSITE" id="PS50072"/>
    </source>
</evidence>
<dbReference type="EMBL" id="JACXWD010000016">
    <property type="protein sequence ID" value="MBD3867793.1"/>
    <property type="molecule type" value="Genomic_DNA"/>
</dbReference>
<feature type="signal peptide" evidence="1">
    <location>
        <begin position="1"/>
        <end position="25"/>
    </location>
</feature>
<dbReference type="PROSITE" id="PS51257">
    <property type="entry name" value="PROKAR_LIPOPROTEIN"/>
    <property type="match status" value="1"/>
</dbReference>
<protein>
    <submittedName>
        <fullName evidence="3">HEAT repeat domain-containing protein</fullName>
    </submittedName>
</protein>
<dbReference type="InterPro" id="IPR016024">
    <property type="entry name" value="ARM-type_fold"/>
</dbReference>
<name>A0A8J6Y082_9BACT</name>
<dbReference type="Gene3D" id="1.25.10.10">
    <property type="entry name" value="Leucine-rich Repeat Variant"/>
    <property type="match status" value="4"/>
</dbReference>
<feature type="domain" description="PPIase cyclophilin-type" evidence="2">
    <location>
        <begin position="547"/>
        <end position="674"/>
    </location>
</feature>
<organism evidence="3 4">
    <name type="scientific">Candidatus Polarisedimenticola svalbardensis</name>
    <dbReference type="NCBI Taxonomy" id="2886004"/>
    <lineage>
        <taxon>Bacteria</taxon>
        <taxon>Pseudomonadati</taxon>
        <taxon>Acidobacteriota</taxon>
        <taxon>Candidatus Polarisedimenticolia</taxon>
        <taxon>Candidatus Polarisedimenticolales</taxon>
        <taxon>Candidatus Polarisedimenticolaceae</taxon>
        <taxon>Candidatus Polarisedimenticola</taxon>
    </lineage>
</organism>